<feature type="transmembrane region" description="Helical" evidence="7">
    <location>
        <begin position="87"/>
        <end position="105"/>
    </location>
</feature>
<dbReference type="Pfam" id="PF07690">
    <property type="entry name" value="MFS_1"/>
    <property type="match status" value="1"/>
</dbReference>
<feature type="transmembrane region" description="Helical" evidence="7">
    <location>
        <begin position="117"/>
        <end position="137"/>
    </location>
</feature>
<keyword evidence="6 7" id="KW-0472">Membrane</keyword>
<evidence type="ECO:0000259" key="8">
    <source>
        <dbReference type="PROSITE" id="PS50850"/>
    </source>
</evidence>
<dbReference type="InterPro" id="IPR036259">
    <property type="entry name" value="MFS_trans_sf"/>
</dbReference>
<feature type="transmembrane region" description="Helical" evidence="7">
    <location>
        <begin position="416"/>
        <end position="435"/>
    </location>
</feature>
<evidence type="ECO:0000313" key="9">
    <source>
        <dbReference type="EMBL" id="CAB4877822.1"/>
    </source>
</evidence>
<feature type="transmembrane region" description="Helical" evidence="7">
    <location>
        <begin position="206"/>
        <end position="227"/>
    </location>
</feature>
<evidence type="ECO:0000256" key="1">
    <source>
        <dbReference type="ARBA" id="ARBA00004651"/>
    </source>
</evidence>
<protein>
    <submittedName>
        <fullName evidence="9">Unannotated protein</fullName>
    </submittedName>
</protein>
<evidence type="ECO:0000256" key="3">
    <source>
        <dbReference type="ARBA" id="ARBA00022475"/>
    </source>
</evidence>
<keyword evidence="2" id="KW-0813">Transport</keyword>
<dbReference type="InterPro" id="IPR011701">
    <property type="entry name" value="MFS"/>
</dbReference>
<comment type="subcellular location">
    <subcellularLocation>
        <location evidence="1">Cell membrane</location>
        <topology evidence="1">Multi-pass membrane protein</topology>
    </subcellularLocation>
</comment>
<feature type="transmembrane region" description="Helical" evidence="7">
    <location>
        <begin position="62"/>
        <end position="81"/>
    </location>
</feature>
<dbReference type="Gene3D" id="1.20.1250.20">
    <property type="entry name" value="MFS general substrate transporter like domains"/>
    <property type="match status" value="2"/>
</dbReference>
<sequence length="446" mass="44705">MAVGLVVTVVSSLGAPLIPRIAQDFGASIGTAQWSLTVTLLTGAVLAPLVGRIGDGPRRREVLVACLAIVTLGGVIAALAGSIAVLIAGRTLQGLGLAMLPLTVASARDHLSPKRAAATIALLSIVGASGVGIGYPLTALIVDAGGVAAAFWVGTGLSAAALALTVLFVPRPLRPAQHSSLDVRGATLVGGGVLALLLVLERGGAWGWASGQTLGMLAASAILLAWWTLHELRTVEPLVELRLLRRRAVMTANAVGFVLGAAVYLAISLMTQVVQLPSGLNQSILVAGLTLGPLSAGSFLTPRLAPLIGRRTGARGLIPLGALGVAAGMALFGLAGGTLWEAFVSMGLMGIGLGLTLGAMPGLIVGAVPQDETSSAMSFYQVTRYVGFALGSGLAVTLVNAFAGAGKTPGGDAYEAAFVVGAGMAVAAALIAWVLPERRGAPALRA</sequence>
<feature type="transmembrane region" description="Helical" evidence="7">
    <location>
        <begin position="248"/>
        <end position="271"/>
    </location>
</feature>
<dbReference type="PANTHER" id="PTHR42718:SF46">
    <property type="entry name" value="BLR6921 PROTEIN"/>
    <property type="match status" value="1"/>
</dbReference>
<proteinExistence type="predicted"/>
<evidence type="ECO:0000256" key="6">
    <source>
        <dbReference type="ARBA" id="ARBA00023136"/>
    </source>
</evidence>
<organism evidence="9">
    <name type="scientific">freshwater metagenome</name>
    <dbReference type="NCBI Taxonomy" id="449393"/>
    <lineage>
        <taxon>unclassified sequences</taxon>
        <taxon>metagenomes</taxon>
        <taxon>ecological metagenomes</taxon>
    </lineage>
</organism>
<dbReference type="PANTHER" id="PTHR42718">
    <property type="entry name" value="MAJOR FACILITATOR SUPERFAMILY MULTIDRUG TRANSPORTER MFSC"/>
    <property type="match status" value="1"/>
</dbReference>
<dbReference type="InterPro" id="IPR020846">
    <property type="entry name" value="MFS_dom"/>
</dbReference>
<dbReference type="GO" id="GO:0022857">
    <property type="term" value="F:transmembrane transporter activity"/>
    <property type="evidence" value="ECO:0007669"/>
    <property type="project" value="InterPro"/>
</dbReference>
<evidence type="ECO:0000256" key="4">
    <source>
        <dbReference type="ARBA" id="ARBA00022692"/>
    </source>
</evidence>
<name>A0A6J7E406_9ZZZZ</name>
<feature type="transmembrane region" description="Helical" evidence="7">
    <location>
        <begin position="342"/>
        <end position="364"/>
    </location>
</feature>
<feature type="transmembrane region" description="Helical" evidence="7">
    <location>
        <begin position="385"/>
        <end position="404"/>
    </location>
</feature>
<feature type="transmembrane region" description="Helical" evidence="7">
    <location>
        <begin position="181"/>
        <end position="200"/>
    </location>
</feature>
<feature type="transmembrane region" description="Helical" evidence="7">
    <location>
        <begin position="149"/>
        <end position="169"/>
    </location>
</feature>
<evidence type="ECO:0000256" key="7">
    <source>
        <dbReference type="SAM" id="Phobius"/>
    </source>
</evidence>
<gene>
    <name evidence="9" type="ORF">UFOPK3423_01101</name>
</gene>
<dbReference type="AlphaFoldDB" id="A0A6J7E406"/>
<evidence type="ECO:0000256" key="5">
    <source>
        <dbReference type="ARBA" id="ARBA00022989"/>
    </source>
</evidence>
<reference evidence="9" key="1">
    <citation type="submission" date="2020-05" db="EMBL/GenBank/DDBJ databases">
        <authorList>
            <person name="Chiriac C."/>
            <person name="Salcher M."/>
            <person name="Ghai R."/>
            <person name="Kavagutti S V."/>
        </authorList>
    </citation>
    <scope>NUCLEOTIDE SEQUENCE</scope>
</reference>
<feature type="transmembrane region" description="Helical" evidence="7">
    <location>
        <begin position="30"/>
        <end position="50"/>
    </location>
</feature>
<dbReference type="SUPFAM" id="SSF103473">
    <property type="entry name" value="MFS general substrate transporter"/>
    <property type="match status" value="1"/>
</dbReference>
<dbReference type="EMBL" id="CAFBLQ010000122">
    <property type="protein sequence ID" value="CAB4877822.1"/>
    <property type="molecule type" value="Genomic_DNA"/>
</dbReference>
<feature type="transmembrane region" description="Helical" evidence="7">
    <location>
        <begin position="317"/>
        <end position="336"/>
    </location>
</feature>
<keyword evidence="5 7" id="KW-1133">Transmembrane helix</keyword>
<dbReference type="PROSITE" id="PS50850">
    <property type="entry name" value="MFS"/>
    <property type="match status" value="1"/>
</dbReference>
<accession>A0A6J7E406</accession>
<feature type="domain" description="Major facilitator superfamily (MFS) profile" evidence="8">
    <location>
        <begin position="1"/>
        <end position="440"/>
    </location>
</feature>
<keyword evidence="3" id="KW-1003">Cell membrane</keyword>
<evidence type="ECO:0000256" key="2">
    <source>
        <dbReference type="ARBA" id="ARBA00022448"/>
    </source>
</evidence>
<feature type="transmembrane region" description="Helical" evidence="7">
    <location>
        <begin position="283"/>
        <end position="305"/>
    </location>
</feature>
<dbReference type="GO" id="GO:0005886">
    <property type="term" value="C:plasma membrane"/>
    <property type="evidence" value="ECO:0007669"/>
    <property type="project" value="UniProtKB-SubCell"/>
</dbReference>
<keyword evidence="4 7" id="KW-0812">Transmembrane</keyword>